<sequence>MPNRRHFLFQMAGSGLTLSLLSSWHFPEGDRPITSPDYLPLRISGDTLPVPTGRRVPFGWGYFTLPTGEEGLVLKVGKEGATVAGTPRLRLMVALDTRDEREVEVTLATSGKKIGVLSIWYASALQVFECALKTSLAELQKQGVRLRLVQGQEPIYFIESTPQTGSHLWVGQGTLGASVKGSPSEAFQSTFCSLRSLHPFGWMGGCTLDGLLALSRSGRFPAATAALDAQLKLFVPDGENLIYENPNTQPSDNQFNNVEAGLPFVVIAEKYPQHPSIRLFTDFCKNRIENGKVKGESLTTEGCYTLAYPLAVVARATGQPTLYEYALIELQERIKYLTDAEAVYQRASKDGSTRGFRNWGRGYVWFLLGLVRTATVIREDKAFAQDARLKKIQEAYVYYAQLALRHQQPDHSWRGYLDRPETPYDASATAGLGAALLYGKRAGWLPDFPEKRLTDIRSRLEKSLTPDGFLTGSCQINRGGEALQQSHYRVISQYVMGLMAHLYTATA</sequence>
<dbReference type="InterPro" id="IPR010905">
    <property type="entry name" value="Glyco_hydro_88"/>
</dbReference>
<evidence type="ECO:0000313" key="2">
    <source>
        <dbReference type="EMBL" id="MBB5287236.1"/>
    </source>
</evidence>
<dbReference type="SUPFAM" id="SSF48208">
    <property type="entry name" value="Six-hairpin glycosidases"/>
    <property type="match status" value="1"/>
</dbReference>
<keyword evidence="1" id="KW-0378">Hydrolase</keyword>
<keyword evidence="3" id="KW-1185">Reference proteome</keyword>
<accession>A0A840TS92</accession>
<proteinExistence type="predicted"/>
<gene>
    <name evidence="2" type="ORF">HNQ92_005399</name>
</gene>
<dbReference type="AlphaFoldDB" id="A0A840TS92"/>
<protein>
    <submittedName>
        <fullName evidence="2">Uncharacterized protein</fullName>
    </submittedName>
</protein>
<reference evidence="2 3" key="1">
    <citation type="submission" date="2020-08" db="EMBL/GenBank/DDBJ databases">
        <title>Genomic Encyclopedia of Type Strains, Phase IV (KMG-IV): sequencing the most valuable type-strain genomes for metagenomic binning, comparative biology and taxonomic classification.</title>
        <authorList>
            <person name="Goeker M."/>
        </authorList>
    </citation>
    <scope>NUCLEOTIDE SEQUENCE [LARGE SCALE GENOMIC DNA]</scope>
    <source>
        <strain evidence="2 3">DSM 105074</strain>
    </source>
</reference>
<dbReference type="Gene3D" id="1.50.10.10">
    <property type="match status" value="1"/>
</dbReference>
<name>A0A840TS92_9BACT</name>
<organism evidence="2 3">
    <name type="scientific">Rhabdobacter roseus</name>
    <dbReference type="NCBI Taxonomy" id="1655419"/>
    <lineage>
        <taxon>Bacteria</taxon>
        <taxon>Pseudomonadati</taxon>
        <taxon>Bacteroidota</taxon>
        <taxon>Cytophagia</taxon>
        <taxon>Cytophagales</taxon>
        <taxon>Cytophagaceae</taxon>
        <taxon>Rhabdobacter</taxon>
    </lineage>
</organism>
<dbReference type="GO" id="GO:0005975">
    <property type="term" value="P:carbohydrate metabolic process"/>
    <property type="evidence" value="ECO:0007669"/>
    <property type="project" value="InterPro"/>
</dbReference>
<comment type="caution">
    <text evidence="2">The sequence shown here is derived from an EMBL/GenBank/DDBJ whole genome shotgun (WGS) entry which is preliminary data.</text>
</comment>
<dbReference type="InterPro" id="IPR012341">
    <property type="entry name" value="6hp_glycosidase-like_sf"/>
</dbReference>
<dbReference type="Pfam" id="PF07470">
    <property type="entry name" value="Glyco_hydro_88"/>
    <property type="match status" value="1"/>
</dbReference>
<dbReference type="EMBL" id="JACHGF010000015">
    <property type="protein sequence ID" value="MBB5287236.1"/>
    <property type="molecule type" value="Genomic_DNA"/>
</dbReference>
<dbReference type="Proteomes" id="UP000557307">
    <property type="component" value="Unassembled WGS sequence"/>
</dbReference>
<evidence type="ECO:0000256" key="1">
    <source>
        <dbReference type="ARBA" id="ARBA00022801"/>
    </source>
</evidence>
<evidence type="ECO:0000313" key="3">
    <source>
        <dbReference type="Proteomes" id="UP000557307"/>
    </source>
</evidence>
<dbReference type="RefSeq" id="WP_184179136.1">
    <property type="nucleotide sequence ID" value="NZ_JACHGF010000015.1"/>
</dbReference>
<dbReference type="InterPro" id="IPR008928">
    <property type="entry name" value="6-hairpin_glycosidase_sf"/>
</dbReference>
<dbReference type="GO" id="GO:0016787">
    <property type="term" value="F:hydrolase activity"/>
    <property type="evidence" value="ECO:0007669"/>
    <property type="project" value="UniProtKB-KW"/>
</dbReference>